<keyword evidence="3" id="KW-0378">Hydrolase</keyword>
<name>A0A1I4QA88_9FIRM</name>
<accession>A0A1I4QA88</accession>
<dbReference type="Pfam" id="PF04851">
    <property type="entry name" value="ResIII"/>
    <property type="match status" value="1"/>
</dbReference>
<dbReference type="Pfam" id="PF00271">
    <property type="entry name" value="Helicase_C"/>
    <property type="match status" value="1"/>
</dbReference>
<reference evidence="4" key="1">
    <citation type="submission" date="2016-10" db="EMBL/GenBank/DDBJ databases">
        <authorList>
            <person name="Varghese N."/>
            <person name="Submissions S."/>
        </authorList>
    </citation>
    <scope>NUCLEOTIDE SEQUENCE [LARGE SCALE GENOMIC DNA]</scope>
    <source>
        <strain evidence="4">DSM 13327</strain>
    </source>
</reference>
<evidence type="ECO:0000259" key="1">
    <source>
        <dbReference type="PROSITE" id="PS51192"/>
    </source>
</evidence>
<dbReference type="OrthoDB" id="9802848at2"/>
<proteinExistence type="predicted"/>
<dbReference type="PROSITE" id="PS51192">
    <property type="entry name" value="HELICASE_ATP_BIND_1"/>
    <property type="match status" value="1"/>
</dbReference>
<dbReference type="GO" id="GO:0005524">
    <property type="term" value="F:ATP binding"/>
    <property type="evidence" value="ECO:0007669"/>
    <property type="project" value="InterPro"/>
</dbReference>
<dbReference type="SUPFAM" id="SSF52540">
    <property type="entry name" value="P-loop containing nucleoside triphosphate hydrolases"/>
    <property type="match status" value="1"/>
</dbReference>
<dbReference type="GO" id="GO:0004386">
    <property type="term" value="F:helicase activity"/>
    <property type="evidence" value="ECO:0007669"/>
    <property type="project" value="UniProtKB-KW"/>
</dbReference>
<keyword evidence="4" id="KW-1185">Reference proteome</keyword>
<sequence>MFQLREYQELLIDGARIEFQNGNHRTCIVAPCGAGKTVIMAWMSAQAKLKGNNVLFAVHRQELIDQSSETFQALGVSHGIIAAGYPMNVSEKIQIASIQSVIRRTNKINAPQVIILDEAHHATAGTWRKLLAFYPEAYVIGLTATPARMGGQGLGDIFKSLIMGPSVKELISWGNLSPYRYYSPPVAIDFSDLQVKYGDYVQSEVALCMDKSEIIGDLIAQYKKLAPGARAVCYCASVAHSQHTADMFRLAGIPALHIDGDTKDIVRRAATADFKAGKIKILCNVDLISEGYDCPNMEAVILARPTQSLSLYIQQSMRAMRIDKNNPDKVAVIIDHVGNVYRHGLPDEDRGWSLESKKKKTVSREVSMKICPKCYYAHTPAPICPGCGHVYQVTEKAEPEEKAGELTEILEIQKKEKRMEVGRARNVVTLKQIAMQRGYSPLWVKKQCEIKNIPFGGMQS</sequence>
<dbReference type="PANTHER" id="PTHR47396:SF1">
    <property type="entry name" value="ATP-DEPENDENT HELICASE IRC3-RELATED"/>
    <property type="match status" value="1"/>
</dbReference>
<dbReference type="RefSeq" id="WP_090944504.1">
    <property type="nucleotide sequence ID" value="NZ_FOTS01000090.1"/>
</dbReference>
<dbReference type="GO" id="GO:0005829">
    <property type="term" value="C:cytosol"/>
    <property type="evidence" value="ECO:0007669"/>
    <property type="project" value="TreeGrafter"/>
</dbReference>
<dbReference type="SMART" id="SM00490">
    <property type="entry name" value="HELICc"/>
    <property type="match status" value="1"/>
</dbReference>
<feature type="domain" description="Helicase ATP-binding" evidence="1">
    <location>
        <begin position="17"/>
        <end position="164"/>
    </location>
</feature>
<dbReference type="InterPro" id="IPR014001">
    <property type="entry name" value="Helicase_ATP-bd"/>
</dbReference>
<dbReference type="InterPro" id="IPR050742">
    <property type="entry name" value="Helicase_Restrict-Modif_Enz"/>
</dbReference>
<dbReference type="EMBL" id="FOTS01000090">
    <property type="protein sequence ID" value="SFM36954.1"/>
    <property type="molecule type" value="Genomic_DNA"/>
</dbReference>
<evidence type="ECO:0000313" key="3">
    <source>
        <dbReference type="EMBL" id="SFM36954.1"/>
    </source>
</evidence>
<keyword evidence="3" id="KW-0547">Nucleotide-binding</keyword>
<dbReference type="GO" id="GO:0016787">
    <property type="term" value="F:hydrolase activity"/>
    <property type="evidence" value="ECO:0007669"/>
    <property type="project" value="InterPro"/>
</dbReference>
<keyword evidence="3" id="KW-0067">ATP-binding</keyword>
<dbReference type="InterPro" id="IPR027417">
    <property type="entry name" value="P-loop_NTPase"/>
</dbReference>
<keyword evidence="3" id="KW-0347">Helicase</keyword>
<dbReference type="PANTHER" id="PTHR47396">
    <property type="entry name" value="TYPE I RESTRICTION ENZYME ECOKI R PROTEIN"/>
    <property type="match status" value="1"/>
</dbReference>
<dbReference type="GO" id="GO:0003677">
    <property type="term" value="F:DNA binding"/>
    <property type="evidence" value="ECO:0007669"/>
    <property type="project" value="InterPro"/>
</dbReference>
<dbReference type="PROSITE" id="PS51194">
    <property type="entry name" value="HELICASE_CTER"/>
    <property type="match status" value="1"/>
</dbReference>
<dbReference type="InterPro" id="IPR006935">
    <property type="entry name" value="Helicase/UvrB_N"/>
</dbReference>
<evidence type="ECO:0000259" key="2">
    <source>
        <dbReference type="PROSITE" id="PS51194"/>
    </source>
</evidence>
<dbReference type="InterPro" id="IPR001650">
    <property type="entry name" value="Helicase_C-like"/>
</dbReference>
<dbReference type="AlphaFoldDB" id="A0A1I4QA88"/>
<dbReference type="Gene3D" id="3.40.50.300">
    <property type="entry name" value="P-loop containing nucleotide triphosphate hydrolases"/>
    <property type="match status" value="2"/>
</dbReference>
<dbReference type="Proteomes" id="UP000199520">
    <property type="component" value="Unassembled WGS sequence"/>
</dbReference>
<dbReference type="STRING" id="1123291.SAMN04490355_10908"/>
<organism evidence="3 4">
    <name type="scientific">Pelosinus propionicus DSM 13327</name>
    <dbReference type="NCBI Taxonomy" id="1123291"/>
    <lineage>
        <taxon>Bacteria</taxon>
        <taxon>Bacillati</taxon>
        <taxon>Bacillota</taxon>
        <taxon>Negativicutes</taxon>
        <taxon>Selenomonadales</taxon>
        <taxon>Sporomusaceae</taxon>
        <taxon>Pelosinus</taxon>
    </lineage>
</organism>
<protein>
    <submittedName>
        <fullName evidence="3">Helicase conserved C-terminal domain-containing protein</fullName>
    </submittedName>
</protein>
<gene>
    <name evidence="3" type="ORF">SAMN04490355_10908</name>
</gene>
<dbReference type="SMART" id="SM00487">
    <property type="entry name" value="DEXDc"/>
    <property type="match status" value="1"/>
</dbReference>
<feature type="domain" description="Helicase C-terminal" evidence="2">
    <location>
        <begin position="217"/>
        <end position="367"/>
    </location>
</feature>
<evidence type="ECO:0000313" key="4">
    <source>
        <dbReference type="Proteomes" id="UP000199520"/>
    </source>
</evidence>